<sequence>MTISPENTLVWTGVLTYVAIMGLAAVRADAWPGRGLILASLLLGAAIALRWVRLGHGPFINLYEILLSNLFSLGLLYALARIWLPRLRVADQVVLPVLLLLGAWLLFVPALDSHFPPTYETPWLWVHLLSGKLFLAAALIAAGLGGVLILRRLHLFSTEGEASDTEVERLAWWWLGTGLVFHTAMLVAGAVWAQDAWGRYWAWDPLETSAFLTWLALALALHSRLTWRIAPMTAGFLFWGVFSLAFLTFFGVPFLSQAPHQGAI</sequence>
<feature type="transmembrane region" description="Helical" evidence="6">
    <location>
        <begin position="171"/>
        <end position="194"/>
    </location>
</feature>
<keyword evidence="4 6" id="KW-1133">Transmembrane helix</keyword>
<keyword evidence="5 6" id="KW-0472">Membrane</keyword>
<dbReference type="PANTHER" id="PTHR30071:SF1">
    <property type="entry name" value="CYTOCHROME B_B6 PROTEIN-RELATED"/>
    <property type="match status" value="1"/>
</dbReference>
<feature type="transmembrane region" description="Helical" evidence="6">
    <location>
        <begin position="35"/>
        <end position="53"/>
    </location>
</feature>
<keyword evidence="3" id="KW-0201">Cytochrome c-type biogenesis</keyword>
<evidence type="ECO:0000256" key="1">
    <source>
        <dbReference type="ARBA" id="ARBA00004141"/>
    </source>
</evidence>
<reference evidence="8" key="1">
    <citation type="submission" date="2018-06" db="EMBL/GenBank/DDBJ databases">
        <authorList>
            <person name="Zhirakovskaya E."/>
        </authorList>
    </citation>
    <scope>NUCLEOTIDE SEQUENCE</scope>
</reference>
<organism evidence="8">
    <name type="scientific">hydrothermal vent metagenome</name>
    <dbReference type="NCBI Taxonomy" id="652676"/>
    <lineage>
        <taxon>unclassified sequences</taxon>
        <taxon>metagenomes</taxon>
        <taxon>ecological metagenomes</taxon>
    </lineage>
</organism>
<evidence type="ECO:0000256" key="2">
    <source>
        <dbReference type="ARBA" id="ARBA00022692"/>
    </source>
</evidence>
<feature type="transmembrane region" description="Helical" evidence="6">
    <location>
        <begin position="123"/>
        <end position="150"/>
    </location>
</feature>
<dbReference type="GO" id="GO:0020037">
    <property type="term" value="F:heme binding"/>
    <property type="evidence" value="ECO:0007669"/>
    <property type="project" value="InterPro"/>
</dbReference>
<dbReference type="GO" id="GO:0005886">
    <property type="term" value="C:plasma membrane"/>
    <property type="evidence" value="ECO:0007669"/>
    <property type="project" value="TreeGrafter"/>
</dbReference>
<comment type="subcellular location">
    <subcellularLocation>
        <location evidence="1">Membrane</location>
        <topology evidence="1">Multi-pass membrane protein</topology>
    </subcellularLocation>
</comment>
<feature type="transmembrane region" description="Helical" evidence="6">
    <location>
        <begin position="93"/>
        <end position="111"/>
    </location>
</feature>
<dbReference type="InterPro" id="IPR045062">
    <property type="entry name" value="Cyt_c_biogenesis_CcsA/CcmC"/>
</dbReference>
<feature type="transmembrane region" description="Helical" evidence="6">
    <location>
        <begin position="200"/>
        <end position="221"/>
    </location>
</feature>
<dbReference type="EMBL" id="UOFM01000077">
    <property type="protein sequence ID" value="VAW73687.1"/>
    <property type="molecule type" value="Genomic_DNA"/>
</dbReference>
<dbReference type="GO" id="GO:0017004">
    <property type="term" value="P:cytochrome complex assembly"/>
    <property type="evidence" value="ECO:0007669"/>
    <property type="project" value="UniProtKB-KW"/>
</dbReference>
<accession>A0A3B0YDJ7</accession>
<dbReference type="Pfam" id="PF01578">
    <property type="entry name" value="Cytochrom_C_asm"/>
    <property type="match status" value="1"/>
</dbReference>
<feature type="transmembrane region" description="Helical" evidence="6">
    <location>
        <begin position="6"/>
        <end position="26"/>
    </location>
</feature>
<evidence type="ECO:0000256" key="4">
    <source>
        <dbReference type="ARBA" id="ARBA00022989"/>
    </source>
</evidence>
<dbReference type="InterPro" id="IPR002541">
    <property type="entry name" value="Cyt_c_assembly"/>
</dbReference>
<dbReference type="PANTHER" id="PTHR30071">
    <property type="entry name" value="HEME EXPORTER PROTEIN C"/>
    <property type="match status" value="1"/>
</dbReference>
<protein>
    <submittedName>
        <fullName evidence="8">Cytochrome c-type biogenesis protein CcsA/ResC</fullName>
    </submittedName>
</protein>
<feature type="domain" description="Cytochrome c assembly protein" evidence="7">
    <location>
        <begin position="60"/>
        <end position="258"/>
    </location>
</feature>
<proteinExistence type="predicted"/>
<evidence type="ECO:0000256" key="6">
    <source>
        <dbReference type="SAM" id="Phobius"/>
    </source>
</evidence>
<evidence type="ECO:0000259" key="7">
    <source>
        <dbReference type="Pfam" id="PF01578"/>
    </source>
</evidence>
<evidence type="ECO:0000313" key="8">
    <source>
        <dbReference type="EMBL" id="VAW73687.1"/>
    </source>
</evidence>
<evidence type="ECO:0000256" key="5">
    <source>
        <dbReference type="ARBA" id="ARBA00023136"/>
    </source>
</evidence>
<dbReference type="AlphaFoldDB" id="A0A3B0YDJ7"/>
<gene>
    <name evidence="8" type="ORF">MNBD_GAMMA14-2481</name>
</gene>
<feature type="transmembrane region" description="Helical" evidence="6">
    <location>
        <begin position="233"/>
        <end position="255"/>
    </location>
</feature>
<name>A0A3B0YDJ7_9ZZZZ</name>
<feature type="transmembrane region" description="Helical" evidence="6">
    <location>
        <begin position="65"/>
        <end position="84"/>
    </location>
</feature>
<keyword evidence="2 6" id="KW-0812">Transmembrane</keyword>
<evidence type="ECO:0000256" key="3">
    <source>
        <dbReference type="ARBA" id="ARBA00022748"/>
    </source>
</evidence>